<evidence type="ECO:0000313" key="3">
    <source>
        <dbReference type="Proteomes" id="UP000245890"/>
    </source>
</evidence>
<comment type="caution">
    <text evidence="2">The sequence shown here is derived from an EMBL/GenBank/DDBJ whole genome shotgun (WGS) entry which is preliminary data.</text>
</comment>
<dbReference type="Pfam" id="PF02581">
    <property type="entry name" value="TMP-TENI"/>
    <property type="match status" value="1"/>
</dbReference>
<dbReference type="GO" id="GO:0009228">
    <property type="term" value="P:thiamine biosynthetic process"/>
    <property type="evidence" value="ECO:0007669"/>
    <property type="project" value="UniProtKB-KW"/>
</dbReference>
<dbReference type="EMBL" id="QENQ01000001">
    <property type="protein sequence ID" value="PVX28295.1"/>
    <property type="molecule type" value="Genomic_DNA"/>
</dbReference>
<dbReference type="InterPro" id="IPR013785">
    <property type="entry name" value="Aldolase_TIM"/>
</dbReference>
<accession>A0A2U0SAI6</accession>
<organism evidence="2 3">
    <name type="scientific">Sphingomonas pokkalii</name>
    <dbReference type="NCBI Taxonomy" id="2175090"/>
    <lineage>
        <taxon>Bacteria</taxon>
        <taxon>Pseudomonadati</taxon>
        <taxon>Pseudomonadota</taxon>
        <taxon>Alphaproteobacteria</taxon>
        <taxon>Sphingomonadales</taxon>
        <taxon>Sphingomonadaceae</taxon>
        <taxon>Sphingomonas</taxon>
    </lineage>
</organism>
<name>A0A2U0SAI6_9SPHN</name>
<dbReference type="InterPro" id="IPR036206">
    <property type="entry name" value="ThiamineP_synth_sf"/>
</dbReference>
<dbReference type="Gene3D" id="3.20.20.70">
    <property type="entry name" value="Aldolase class I"/>
    <property type="match status" value="1"/>
</dbReference>
<protein>
    <submittedName>
        <fullName evidence="2">Thiamine phosphate synthase</fullName>
    </submittedName>
</protein>
<dbReference type="Proteomes" id="UP000245890">
    <property type="component" value="Unassembled WGS sequence"/>
</dbReference>
<dbReference type="CDD" id="cd00564">
    <property type="entry name" value="TMP_TenI"/>
    <property type="match status" value="1"/>
</dbReference>
<feature type="domain" description="Thiamine phosphate synthase/TenI" evidence="1">
    <location>
        <begin position="93"/>
        <end position="170"/>
    </location>
</feature>
<evidence type="ECO:0000313" key="2">
    <source>
        <dbReference type="EMBL" id="PVX28295.1"/>
    </source>
</evidence>
<dbReference type="InterPro" id="IPR022998">
    <property type="entry name" value="ThiamineP_synth_TenI"/>
</dbReference>
<dbReference type="OrthoDB" id="8446047at2"/>
<dbReference type="SUPFAM" id="SSF51391">
    <property type="entry name" value="Thiamin phosphate synthase"/>
    <property type="match status" value="1"/>
</dbReference>
<keyword evidence="3" id="KW-1185">Reference proteome</keyword>
<sequence>MPNRHPPIPKLWLMTDPRLGDRLWEALARLPRGSGVIFRHYQLPSAARRALFARIATIARRRRLVLLRAGAAPMRGEAGTHGRRGRGLTTWPVHSRREAIAAIRAGADALLVSPVFPTRSHPGAPALGPIRFAMLIRGLSVPVIALGGMNPQRAHRLTSFGVYGWAAIDAWAPA</sequence>
<reference evidence="2 3" key="1">
    <citation type="submission" date="2018-05" db="EMBL/GenBank/DDBJ databases">
        <title>Description of Sphingomonas pokkalii sp nov, isolated from the rhizosphere of saline tolerant pokkali rice and its draft genome analysis.</title>
        <authorList>
            <person name="Menon R."/>
            <person name="Kumari S."/>
            <person name="Rameshkumar N."/>
        </authorList>
    </citation>
    <scope>NUCLEOTIDE SEQUENCE [LARGE SCALE GENOMIC DNA]</scope>
    <source>
        <strain evidence="2 3">L3B27</strain>
    </source>
</reference>
<evidence type="ECO:0000259" key="1">
    <source>
        <dbReference type="Pfam" id="PF02581"/>
    </source>
</evidence>
<dbReference type="AlphaFoldDB" id="A0A2U0SAI6"/>
<gene>
    <name evidence="2" type="ORF">DD559_02195</name>
</gene>
<proteinExistence type="predicted"/>